<comment type="caution">
    <text evidence="1">The sequence shown here is derived from an EMBL/GenBank/DDBJ whole genome shotgun (WGS) entry which is preliminary data.</text>
</comment>
<protein>
    <submittedName>
        <fullName evidence="1">Uncharacterized protein</fullName>
    </submittedName>
</protein>
<proteinExistence type="predicted"/>
<name>A0A9Q3P8T1_9BASI</name>
<evidence type="ECO:0000313" key="2">
    <source>
        <dbReference type="Proteomes" id="UP000765509"/>
    </source>
</evidence>
<dbReference type="AlphaFoldDB" id="A0A9Q3P8T1"/>
<accession>A0A9Q3P8T1</accession>
<dbReference type="Proteomes" id="UP000765509">
    <property type="component" value="Unassembled WGS sequence"/>
</dbReference>
<organism evidence="1 2">
    <name type="scientific">Austropuccinia psidii MF-1</name>
    <dbReference type="NCBI Taxonomy" id="1389203"/>
    <lineage>
        <taxon>Eukaryota</taxon>
        <taxon>Fungi</taxon>
        <taxon>Dikarya</taxon>
        <taxon>Basidiomycota</taxon>
        <taxon>Pucciniomycotina</taxon>
        <taxon>Pucciniomycetes</taxon>
        <taxon>Pucciniales</taxon>
        <taxon>Sphaerophragmiaceae</taxon>
        <taxon>Austropuccinia</taxon>
    </lineage>
</organism>
<reference evidence="1" key="1">
    <citation type="submission" date="2021-03" db="EMBL/GenBank/DDBJ databases">
        <title>Draft genome sequence of rust myrtle Austropuccinia psidii MF-1, a brazilian biotype.</title>
        <authorList>
            <person name="Quecine M.C."/>
            <person name="Pachon D.M.R."/>
            <person name="Bonatelli M.L."/>
            <person name="Correr F.H."/>
            <person name="Franceschini L.M."/>
            <person name="Leite T.F."/>
            <person name="Margarido G.R.A."/>
            <person name="Almeida C.A."/>
            <person name="Ferrarezi J.A."/>
            <person name="Labate C.A."/>
        </authorList>
    </citation>
    <scope>NUCLEOTIDE SEQUENCE</scope>
    <source>
        <strain evidence="1">MF-1</strain>
    </source>
</reference>
<sequence length="92" mass="10977">MTKALHRPNAVKLERTGELMNKNPAFPVSLIKPYSSSDKDLFPLRKKSTLEISPLEEVEERKIVEFLKKRRTRSKKEREYLVRYRSQIEEDE</sequence>
<dbReference type="OrthoDB" id="3158924at2759"/>
<gene>
    <name evidence="1" type="ORF">O181_090536</name>
</gene>
<keyword evidence="2" id="KW-1185">Reference proteome</keyword>
<dbReference type="EMBL" id="AVOT02056490">
    <property type="protein sequence ID" value="MBW0550821.1"/>
    <property type="molecule type" value="Genomic_DNA"/>
</dbReference>
<evidence type="ECO:0000313" key="1">
    <source>
        <dbReference type="EMBL" id="MBW0550821.1"/>
    </source>
</evidence>